<dbReference type="STRING" id="225849.swp_4265"/>
<keyword evidence="1" id="KW-0808">Transferase</keyword>
<gene>
    <name evidence="4" type="ordered locus">swp_4265</name>
</gene>
<dbReference type="InterPro" id="IPR036390">
    <property type="entry name" value="WH_DNA-bd_sf"/>
</dbReference>
<keyword evidence="5" id="KW-1185">Reference proteome</keyword>
<dbReference type="Pfam" id="PF12802">
    <property type="entry name" value="MarR_2"/>
    <property type="match status" value="1"/>
</dbReference>
<sequence length="319" mass="34889">MSLNNFTMPQPLCQASQLRRLSRQLIRQLGLLDAACGNQPLSPVQAHTLIELGQSNYSIKQLAELLNIDKSNASRAVSHLVEKGFAKTTANPKDNRSLVAQLTASGKKQLIKLDNQQNQQFNEIMAQLPVAQISQIEQSLSQYNKAVMQSKAQIGYNIRTIEPADNAAMAQIIRDVSAEYGLTADKGYGVSDPTLDSLSEVYQQSNACYWVIEQDGQILGGGGIAPLNNQPGVCELQKMYFSQALRGKGFARRLALQAIGFATEQAYDACYLETTANLTEAIKLYESLSFQHLDAPLGSTGHDACEITMLLKLSQTKST</sequence>
<dbReference type="PROSITE" id="PS51186">
    <property type="entry name" value="GNAT"/>
    <property type="match status" value="1"/>
</dbReference>
<name>B8CU61_SHEPW</name>
<dbReference type="GO" id="GO:0003700">
    <property type="term" value="F:DNA-binding transcription factor activity"/>
    <property type="evidence" value="ECO:0007669"/>
    <property type="project" value="InterPro"/>
</dbReference>
<dbReference type="InterPro" id="IPR036388">
    <property type="entry name" value="WH-like_DNA-bd_sf"/>
</dbReference>
<evidence type="ECO:0000259" key="3">
    <source>
        <dbReference type="PROSITE" id="PS51186"/>
    </source>
</evidence>
<dbReference type="Proteomes" id="UP000000753">
    <property type="component" value="Chromosome"/>
</dbReference>
<evidence type="ECO:0000313" key="4">
    <source>
        <dbReference type="EMBL" id="ACJ30917.1"/>
    </source>
</evidence>
<dbReference type="InterPro" id="IPR000182">
    <property type="entry name" value="GNAT_dom"/>
</dbReference>
<reference evidence="4 5" key="1">
    <citation type="journal article" date="2008" name="PLoS ONE">
        <title>Environmental adaptation: genomic analysis of the piezotolerant and psychrotolerant deep-sea iron reducing bacterium Shewanella piezotolerans WP3.</title>
        <authorList>
            <person name="Wang F."/>
            <person name="Wang J."/>
            <person name="Jian H."/>
            <person name="Zhang B."/>
            <person name="Li S."/>
            <person name="Wang F."/>
            <person name="Zeng X."/>
            <person name="Gao L."/>
            <person name="Bartlett D.H."/>
            <person name="Yu J."/>
            <person name="Hu S."/>
            <person name="Xiao X."/>
        </authorList>
    </citation>
    <scope>NUCLEOTIDE SEQUENCE [LARGE SCALE GENOMIC DNA]</scope>
    <source>
        <strain evidence="5">WP3 / JCM 13877</strain>
    </source>
</reference>
<dbReference type="AlphaFoldDB" id="B8CU61"/>
<accession>B8CU61</accession>
<dbReference type="Pfam" id="PF00583">
    <property type="entry name" value="Acetyltransf_1"/>
    <property type="match status" value="1"/>
</dbReference>
<dbReference type="InterPro" id="IPR016181">
    <property type="entry name" value="Acyl_CoA_acyltransferase"/>
</dbReference>
<dbReference type="Gene3D" id="1.10.10.10">
    <property type="entry name" value="Winged helix-like DNA-binding domain superfamily/Winged helix DNA-binding domain"/>
    <property type="match status" value="1"/>
</dbReference>
<dbReference type="SUPFAM" id="SSF46785">
    <property type="entry name" value="Winged helix' DNA-binding domain"/>
    <property type="match status" value="1"/>
</dbReference>
<dbReference type="RefSeq" id="WP_020914254.1">
    <property type="nucleotide sequence ID" value="NC_011566.1"/>
</dbReference>
<dbReference type="InterPro" id="IPR050769">
    <property type="entry name" value="NAT_camello-type"/>
</dbReference>
<evidence type="ECO:0000313" key="5">
    <source>
        <dbReference type="Proteomes" id="UP000000753"/>
    </source>
</evidence>
<dbReference type="CDD" id="cd04301">
    <property type="entry name" value="NAT_SF"/>
    <property type="match status" value="1"/>
</dbReference>
<feature type="domain" description="HTH marR-type" evidence="2">
    <location>
        <begin position="15"/>
        <end position="145"/>
    </location>
</feature>
<proteinExistence type="predicted"/>
<dbReference type="InterPro" id="IPR000835">
    <property type="entry name" value="HTH_MarR-typ"/>
</dbReference>
<dbReference type="PANTHER" id="PTHR13947:SF37">
    <property type="entry name" value="LD18367P"/>
    <property type="match status" value="1"/>
</dbReference>
<feature type="domain" description="N-acetyltransferase" evidence="3">
    <location>
        <begin position="156"/>
        <end position="314"/>
    </location>
</feature>
<dbReference type="HOGENOM" id="CLU_065219_2_0_6"/>
<organism evidence="4 5">
    <name type="scientific">Shewanella piezotolerans (strain WP3 / JCM 13877)</name>
    <dbReference type="NCBI Taxonomy" id="225849"/>
    <lineage>
        <taxon>Bacteria</taxon>
        <taxon>Pseudomonadati</taxon>
        <taxon>Pseudomonadota</taxon>
        <taxon>Gammaproteobacteria</taxon>
        <taxon>Alteromonadales</taxon>
        <taxon>Shewanellaceae</taxon>
        <taxon>Shewanella</taxon>
    </lineage>
</organism>
<dbReference type="GO" id="GO:0008080">
    <property type="term" value="F:N-acetyltransferase activity"/>
    <property type="evidence" value="ECO:0007669"/>
    <property type="project" value="InterPro"/>
</dbReference>
<dbReference type="SMART" id="SM00347">
    <property type="entry name" value="HTH_MARR"/>
    <property type="match status" value="1"/>
</dbReference>
<dbReference type="PROSITE" id="PS50995">
    <property type="entry name" value="HTH_MARR_2"/>
    <property type="match status" value="1"/>
</dbReference>
<dbReference type="SUPFAM" id="SSF55729">
    <property type="entry name" value="Acyl-CoA N-acyltransferases (Nat)"/>
    <property type="match status" value="1"/>
</dbReference>
<dbReference type="Gene3D" id="3.40.630.30">
    <property type="match status" value="1"/>
</dbReference>
<protein>
    <submittedName>
        <fullName evidence="4">GCN5-like N-acetyltransferase:Bacterial regulatory protein, MarR</fullName>
    </submittedName>
</protein>
<dbReference type="EMBL" id="CP000472">
    <property type="protein sequence ID" value="ACJ30917.1"/>
    <property type="molecule type" value="Genomic_DNA"/>
</dbReference>
<dbReference type="KEGG" id="swp:swp_4265"/>
<dbReference type="PANTHER" id="PTHR13947">
    <property type="entry name" value="GNAT FAMILY N-ACETYLTRANSFERASE"/>
    <property type="match status" value="1"/>
</dbReference>
<evidence type="ECO:0000259" key="2">
    <source>
        <dbReference type="PROSITE" id="PS50995"/>
    </source>
</evidence>
<dbReference type="eggNOG" id="COG1846">
    <property type="taxonomic scope" value="Bacteria"/>
</dbReference>
<evidence type="ECO:0000256" key="1">
    <source>
        <dbReference type="ARBA" id="ARBA00022679"/>
    </source>
</evidence>